<comment type="caution">
    <text evidence="10">The sequence shown here is derived from an EMBL/GenBank/DDBJ whole genome shotgun (WGS) entry which is preliminary data.</text>
</comment>
<proteinExistence type="inferred from homology"/>
<dbReference type="InterPro" id="IPR022469">
    <property type="entry name" value="PTPS_His_AS"/>
</dbReference>
<name>A0A8J2EC33_COTCN</name>
<dbReference type="OrthoDB" id="14045at2759"/>
<dbReference type="EC" id="4.2.3.12" evidence="4"/>
<keyword evidence="6" id="KW-0479">Metal-binding</keyword>
<evidence type="ECO:0000313" key="10">
    <source>
        <dbReference type="EMBL" id="CAG5074066.1"/>
    </source>
</evidence>
<dbReference type="SUPFAM" id="SSF55620">
    <property type="entry name" value="Tetrahydrobiopterin biosynthesis enzymes-like"/>
    <property type="match status" value="1"/>
</dbReference>
<reference evidence="10" key="1">
    <citation type="submission" date="2021-04" db="EMBL/GenBank/DDBJ databases">
        <authorList>
            <person name="Chebbi M.A.C M."/>
        </authorList>
    </citation>
    <scope>NUCLEOTIDE SEQUENCE</scope>
</reference>
<sequence length="103" mass="12122">MLLYISVEVTVRGLIDPKTGMVMNISELKEHMHKVLMDRLDHKNLDKDVPYFKNVVSTTENLAVYIFDEIKKLMRDPSLLHKVKIWETEKNIVTYSGDLFEIR</sequence>
<dbReference type="GO" id="GO:0003874">
    <property type="term" value="F:6-pyruvoyltetrahydropterin synthase activity"/>
    <property type="evidence" value="ECO:0007669"/>
    <property type="project" value="UniProtKB-EC"/>
</dbReference>
<dbReference type="FunFam" id="3.30.479.10:FF:000003">
    <property type="entry name" value="6-pyruvoyl tetrahydrobiopterin synthase"/>
    <property type="match status" value="1"/>
</dbReference>
<dbReference type="Gene3D" id="3.30.479.10">
    <property type="entry name" value="6-pyruvoyl tetrahydropterin synthase/QueD"/>
    <property type="match status" value="1"/>
</dbReference>
<dbReference type="GO" id="GO:0006729">
    <property type="term" value="P:tetrahydrobiopterin biosynthetic process"/>
    <property type="evidence" value="ECO:0007669"/>
    <property type="project" value="UniProtKB-UniPathway"/>
</dbReference>
<dbReference type="GO" id="GO:0046872">
    <property type="term" value="F:metal ion binding"/>
    <property type="evidence" value="ECO:0007669"/>
    <property type="project" value="UniProtKB-KW"/>
</dbReference>
<dbReference type="EMBL" id="CAJNRD030001114">
    <property type="protein sequence ID" value="CAG5074066.1"/>
    <property type="molecule type" value="Genomic_DNA"/>
</dbReference>
<evidence type="ECO:0000256" key="8">
    <source>
        <dbReference type="ARBA" id="ARBA00023007"/>
    </source>
</evidence>
<keyword evidence="7" id="KW-0862">Zinc</keyword>
<dbReference type="InterPro" id="IPR007115">
    <property type="entry name" value="6-PTP_synth/QueD"/>
</dbReference>
<dbReference type="PANTHER" id="PTHR12589">
    <property type="entry name" value="PYRUVOYL TETRAHYDROBIOPTERIN SYNTHASE"/>
    <property type="match status" value="1"/>
</dbReference>
<evidence type="ECO:0000256" key="1">
    <source>
        <dbReference type="ARBA" id="ARBA00001947"/>
    </source>
</evidence>
<dbReference type="UniPathway" id="UPA00849">
    <property type="reaction ID" value="UER00819"/>
</dbReference>
<dbReference type="Pfam" id="PF01242">
    <property type="entry name" value="PTPS"/>
    <property type="match status" value="1"/>
</dbReference>
<evidence type="ECO:0000256" key="5">
    <source>
        <dbReference type="ARBA" id="ARBA00015587"/>
    </source>
</evidence>
<evidence type="ECO:0000256" key="7">
    <source>
        <dbReference type="ARBA" id="ARBA00022833"/>
    </source>
</evidence>
<dbReference type="InterPro" id="IPR038418">
    <property type="entry name" value="6-PTP_synth/QueD_sf"/>
</dbReference>
<dbReference type="Proteomes" id="UP000786811">
    <property type="component" value="Unassembled WGS sequence"/>
</dbReference>
<dbReference type="GO" id="GO:0005739">
    <property type="term" value="C:mitochondrion"/>
    <property type="evidence" value="ECO:0007669"/>
    <property type="project" value="TreeGrafter"/>
</dbReference>
<dbReference type="PROSITE" id="PS00988">
    <property type="entry name" value="PTPS_2"/>
    <property type="match status" value="1"/>
</dbReference>
<gene>
    <name evidence="10" type="ORF">HICCMSTLAB_LOCUS838</name>
</gene>
<evidence type="ECO:0000256" key="3">
    <source>
        <dbReference type="ARBA" id="ARBA00009164"/>
    </source>
</evidence>
<evidence type="ECO:0000256" key="4">
    <source>
        <dbReference type="ARBA" id="ARBA00013100"/>
    </source>
</evidence>
<protein>
    <recommendedName>
        <fullName evidence="5">6-pyruvoyl tetrahydrobiopterin synthase</fullName>
        <ecNumber evidence="4">4.2.3.12</ecNumber>
    </recommendedName>
</protein>
<keyword evidence="8" id="KW-0783">Tetrahydrobiopterin biosynthesis</keyword>
<organism evidence="10 11">
    <name type="scientific">Cotesia congregata</name>
    <name type="common">Parasitoid wasp</name>
    <name type="synonym">Apanteles congregatus</name>
    <dbReference type="NCBI Taxonomy" id="51543"/>
    <lineage>
        <taxon>Eukaryota</taxon>
        <taxon>Metazoa</taxon>
        <taxon>Ecdysozoa</taxon>
        <taxon>Arthropoda</taxon>
        <taxon>Hexapoda</taxon>
        <taxon>Insecta</taxon>
        <taxon>Pterygota</taxon>
        <taxon>Neoptera</taxon>
        <taxon>Endopterygota</taxon>
        <taxon>Hymenoptera</taxon>
        <taxon>Apocrita</taxon>
        <taxon>Ichneumonoidea</taxon>
        <taxon>Braconidae</taxon>
        <taxon>Microgastrinae</taxon>
        <taxon>Cotesia</taxon>
    </lineage>
</organism>
<evidence type="ECO:0000256" key="9">
    <source>
        <dbReference type="ARBA" id="ARBA00023239"/>
    </source>
</evidence>
<comment type="pathway">
    <text evidence="2">Cofactor biosynthesis; tetrahydrobiopterin biosynthesis; tetrahydrobiopterin from 7,8-dihydroneopterin triphosphate: step 1/3.</text>
</comment>
<keyword evidence="9" id="KW-0456">Lyase</keyword>
<dbReference type="PANTHER" id="PTHR12589:SF7">
    <property type="entry name" value="6-PYRUVOYL TETRAHYDROBIOPTERIN SYNTHASE"/>
    <property type="match status" value="1"/>
</dbReference>
<comment type="similarity">
    <text evidence="3">Belongs to the PTPS family.</text>
</comment>
<keyword evidence="11" id="KW-1185">Reference proteome</keyword>
<dbReference type="AlphaFoldDB" id="A0A8J2EC33"/>
<evidence type="ECO:0000256" key="6">
    <source>
        <dbReference type="ARBA" id="ARBA00022723"/>
    </source>
</evidence>
<accession>A0A8J2EC33</accession>
<comment type="cofactor">
    <cofactor evidence="1">
        <name>Zn(2+)</name>
        <dbReference type="ChEBI" id="CHEBI:29105"/>
    </cofactor>
</comment>
<evidence type="ECO:0000313" key="11">
    <source>
        <dbReference type="Proteomes" id="UP000786811"/>
    </source>
</evidence>
<evidence type="ECO:0000256" key="2">
    <source>
        <dbReference type="ARBA" id="ARBA00005126"/>
    </source>
</evidence>